<keyword evidence="2" id="KW-1185">Reference proteome</keyword>
<evidence type="ECO:0000313" key="1">
    <source>
        <dbReference type="EMBL" id="GAA0146034.1"/>
    </source>
</evidence>
<dbReference type="Proteomes" id="UP001454036">
    <property type="component" value="Unassembled WGS sequence"/>
</dbReference>
<sequence>MGEESSKNQWKSFYEGGWVRKLWQKAELGEIDEEEAMRLEKEYAEYCTDSGMIEKEVVEVVAKGIEVDHMIEEPHYFLEWKPTLDVVDVHGDVSIVHEKEGEVEVVPEMEKEAEVEVV</sequence>
<dbReference type="AlphaFoldDB" id="A0AAV3P375"/>
<reference evidence="1 2" key="1">
    <citation type="submission" date="2024-01" db="EMBL/GenBank/DDBJ databases">
        <title>The complete chloroplast genome sequence of Lithospermum erythrorhizon: insights into the phylogenetic relationship among Boraginaceae species and the maternal lineages of purple gromwells.</title>
        <authorList>
            <person name="Okada T."/>
            <person name="Watanabe K."/>
        </authorList>
    </citation>
    <scope>NUCLEOTIDE SEQUENCE [LARGE SCALE GENOMIC DNA]</scope>
</reference>
<comment type="caution">
    <text evidence="1">The sequence shown here is derived from an EMBL/GenBank/DDBJ whole genome shotgun (WGS) entry which is preliminary data.</text>
</comment>
<gene>
    <name evidence="1" type="ORF">LIER_36247</name>
</gene>
<evidence type="ECO:0000313" key="2">
    <source>
        <dbReference type="Proteomes" id="UP001454036"/>
    </source>
</evidence>
<proteinExistence type="predicted"/>
<protein>
    <submittedName>
        <fullName evidence="1">Uncharacterized protein</fullName>
    </submittedName>
</protein>
<name>A0AAV3P375_LITER</name>
<dbReference type="EMBL" id="BAABME010016451">
    <property type="protein sequence ID" value="GAA0146034.1"/>
    <property type="molecule type" value="Genomic_DNA"/>
</dbReference>
<accession>A0AAV3P375</accession>
<organism evidence="1 2">
    <name type="scientific">Lithospermum erythrorhizon</name>
    <name type="common">Purple gromwell</name>
    <name type="synonym">Lithospermum officinale var. erythrorhizon</name>
    <dbReference type="NCBI Taxonomy" id="34254"/>
    <lineage>
        <taxon>Eukaryota</taxon>
        <taxon>Viridiplantae</taxon>
        <taxon>Streptophyta</taxon>
        <taxon>Embryophyta</taxon>
        <taxon>Tracheophyta</taxon>
        <taxon>Spermatophyta</taxon>
        <taxon>Magnoliopsida</taxon>
        <taxon>eudicotyledons</taxon>
        <taxon>Gunneridae</taxon>
        <taxon>Pentapetalae</taxon>
        <taxon>asterids</taxon>
        <taxon>lamiids</taxon>
        <taxon>Boraginales</taxon>
        <taxon>Boraginaceae</taxon>
        <taxon>Boraginoideae</taxon>
        <taxon>Lithospermeae</taxon>
        <taxon>Lithospermum</taxon>
    </lineage>
</organism>